<protein>
    <submittedName>
        <fullName evidence="2">Nicotinate (Nicotinamide) nucleotide adenylyltransferase</fullName>
    </submittedName>
</protein>
<dbReference type="PANTHER" id="PTHR12039:SF0">
    <property type="entry name" value="NICOTINAMIDE-NUCLEOTIDE ADENYLYLTRANSFERASE"/>
    <property type="match status" value="1"/>
</dbReference>
<keyword evidence="2" id="KW-0808">Transferase</keyword>
<sequence length="171" mass="20592">MEFVPCCQYRGDGKVTKTSDKHRWNMLQLAIRNNTLFRADDYDMKERAGIDKQYTYFTIEYFIMGADLLADIDNPEMPIHRHWKYREELIRENKFVIMSHGGIDMPKVISKSLLLRKYHDVTRFHLVDKGIAMEVGSKYIRDEIGMGRYLRYLMRDEVYDYIMKHRVYSKE</sequence>
<keyword evidence="3" id="KW-1185">Reference proteome</keyword>
<dbReference type="InterPro" id="IPR051182">
    <property type="entry name" value="Euk_NMN_adenylyltrnsfrase"/>
</dbReference>
<accession>A0ABT6H7H8</accession>
<name>A0ABT6H7H8_9BACI</name>
<dbReference type="SUPFAM" id="SSF52374">
    <property type="entry name" value="Nucleotidylyl transferase"/>
    <property type="match status" value="1"/>
</dbReference>
<dbReference type="Gene3D" id="3.40.50.620">
    <property type="entry name" value="HUPs"/>
    <property type="match status" value="1"/>
</dbReference>
<dbReference type="GO" id="GO:0016779">
    <property type="term" value="F:nucleotidyltransferase activity"/>
    <property type="evidence" value="ECO:0007669"/>
    <property type="project" value="UniProtKB-KW"/>
</dbReference>
<comment type="caution">
    <text evidence="2">The sequence shown here is derived from an EMBL/GenBank/DDBJ whole genome shotgun (WGS) entry which is preliminary data.</text>
</comment>
<gene>
    <name evidence="2" type="ORF">P6P90_15365</name>
</gene>
<dbReference type="EMBL" id="JARULN010000023">
    <property type="protein sequence ID" value="MDG5755295.1"/>
    <property type="molecule type" value="Genomic_DNA"/>
</dbReference>
<feature type="domain" description="Cytidyltransferase-like" evidence="1">
    <location>
        <begin position="18"/>
        <end position="100"/>
    </location>
</feature>
<organism evidence="2 3">
    <name type="scientific">Ectobacillus antri</name>
    <dbReference type="NCBI Taxonomy" id="2486280"/>
    <lineage>
        <taxon>Bacteria</taxon>
        <taxon>Bacillati</taxon>
        <taxon>Bacillota</taxon>
        <taxon>Bacilli</taxon>
        <taxon>Bacillales</taxon>
        <taxon>Bacillaceae</taxon>
        <taxon>Ectobacillus</taxon>
    </lineage>
</organism>
<dbReference type="InterPro" id="IPR014729">
    <property type="entry name" value="Rossmann-like_a/b/a_fold"/>
</dbReference>
<evidence type="ECO:0000259" key="1">
    <source>
        <dbReference type="Pfam" id="PF01467"/>
    </source>
</evidence>
<dbReference type="Proteomes" id="UP001218246">
    <property type="component" value="Unassembled WGS sequence"/>
</dbReference>
<dbReference type="Pfam" id="PF01467">
    <property type="entry name" value="CTP_transf_like"/>
    <property type="match status" value="1"/>
</dbReference>
<evidence type="ECO:0000313" key="2">
    <source>
        <dbReference type="EMBL" id="MDG5755295.1"/>
    </source>
</evidence>
<keyword evidence="2" id="KW-0548">Nucleotidyltransferase</keyword>
<dbReference type="PANTHER" id="PTHR12039">
    <property type="entry name" value="NICOTINAMIDE MONONUCLEOTIDE ADENYLYLTRANSFERASE"/>
    <property type="match status" value="1"/>
</dbReference>
<proteinExistence type="predicted"/>
<dbReference type="InterPro" id="IPR004821">
    <property type="entry name" value="Cyt_trans-like"/>
</dbReference>
<reference evidence="2 3" key="1">
    <citation type="submission" date="2023-04" db="EMBL/GenBank/DDBJ databases">
        <title>Ectobacillus antri isolated from activated sludge.</title>
        <authorList>
            <person name="Yan P."/>
            <person name="Liu X."/>
        </authorList>
    </citation>
    <scope>NUCLEOTIDE SEQUENCE [LARGE SCALE GENOMIC DNA]</scope>
    <source>
        <strain evidence="2 3">C18H</strain>
    </source>
</reference>
<dbReference type="RefSeq" id="WP_278018556.1">
    <property type="nucleotide sequence ID" value="NZ_JARRRY010000021.1"/>
</dbReference>
<evidence type="ECO:0000313" key="3">
    <source>
        <dbReference type="Proteomes" id="UP001218246"/>
    </source>
</evidence>